<dbReference type="Proteomes" id="UP001159363">
    <property type="component" value="Chromosome 14"/>
</dbReference>
<feature type="compositionally biased region" description="Basic and acidic residues" evidence="3">
    <location>
        <begin position="165"/>
        <end position="174"/>
    </location>
</feature>
<evidence type="ECO:0000259" key="4">
    <source>
        <dbReference type="Pfam" id="PF13359"/>
    </source>
</evidence>
<evidence type="ECO:0000256" key="2">
    <source>
        <dbReference type="ARBA" id="ARBA00022723"/>
    </source>
</evidence>
<protein>
    <recommendedName>
        <fullName evidence="4">DDE Tnp4 domain-containing protein</fullName>
    </recommendedName>
</protein>
<dbReference type="EMBL" id="JARBHB010000015">
    <property type="protein sequence ID" value="KAJ8868154.1"/>
    <property type="molecule type" value="Genomic_DNA"/>
</dbReference>
<name>A0ABQ9GAR8_9NEOP</name>
<keyword evidence="2" id="KW-0479">Metal-binding</keyword>
<sequence>MMKPYSHKTSTTDERKRIFSYRLCRTRRTSENAFCILGQGFRIFYQPIAIDMATVDYLIMCCYILHNLEREDYYCAQGTQDTQDKGFQHPLENLIPLIATHARHPANVGERVRKHFTEYFCIEGSVPWQAPAIQESEQISGIITSTSHDTYTRNGKYRQMMATSTDRRATDSPVDHQSLPEVPERPFHTGFYRRAIVLNFSELLLTLASHAL</sequence>
<proteinExistence type="predicted"/>
<evidence type="ECO:0000256" key="3">
    <source>
        <dbReference type="SAM" id="MobiDB-lite"/>
    </source>
</evidence>
<comment type="cofactor">
    <cofactor evidence="1">
        <name>a divalent metal cation</name>
        <dbReference type="ChEBI" id="CHEBI:60240"/>
    </cofactor>
</comment>
<reference evidence="5 6" key="1">
    <citation type="submission" date="2023-02" db="EMBL/GenBank/DDBJ databases">
        <title>LHISI_Scaffold_Assembly.</title>
        <authorList>
            <person name="Stuart O.P."/>
            <person name="Cleave R."/>
            <person name="Magrath M.J.L."/>
            <person name="Mikheyev A.S."/>
        </authorList>
    </citation>
    <scope>NUCLEOTIDE SEQUENCE [LARGE SCALE GENOMIC DNA]</scope>
    <source>
        <strain evidence="5">Daus_M_001</strain>
        <tissue evidence="5">Leg muscle</tissue>
    </source>
</reference>
<evidence type="ECO:0000313" key="6">
    <source>
        <dbReference type="Proteomes" id="UP001159363"/>
    </source>
</evidence>
<feature type="domain" description="DDE Tnp4" evidence="4">
    <location>
        <begin position="7"/>
        <end position="67"/>
    </location>
</feature>
<organism evidence="5 6">
    <name type="scientific">Dryococelus australis</name>
    <dbReference type="NCBI Taxonomy" id="614101"/>
    <lineage>
        <taxon>Eukaryota</taxon>
        <taxon>Metazoa</taxon>
        <taxon>Ecdysozoa</taxon>
        <taxon>Arthropoda</taxon>
        <taxon>Hexapoda</taxon>
        <taxon>Insecta</taxon>
        <taxon>Pterygota</taxon>
        <taxon>Neoptera</taxon>
        <taxon>Polyneoptera</taxon>
        <taxon>Phasmatodea</taxon>
        <taxon>Verophasmatodea</taxon>
        <taxon>Anareolatae</taxon>
        <taxon>Phasmatidae</taxon>
        <taxon>Eurycanthinae</taxon>
        <taxon>Dryococelus</taxon>
    </lineage>
</organism>
<dbReference type="InterPro" id="IPR027806">
    <property type="entry name" value="HARBI1_dom"/>
</dbReference>
<keyword evidence="6" id="KW-1185">Reference proteome</keyword>
<comment type="caution">
    <text evidence="5">The sequence shown here is derived from an EMBL/GenBank/DDBJ whole genome shotgun (WGS) entry which is preliminary data.</text>
</comment>
<dbReference type="Pfam" id="PF13359">
    <property type="entry name" value="DDE_Tnp_4"/>
    <property type="match status" value="1"/>
</dbReference>
<gene>
    <name evidence="5" type="ORF">PR048_031963</name>
</gene>
<evidence type="ECO:0000313" key="5">
    <source>
        <dbReference type="EMBL" id="KAJ8868154.1"/>
    </source>
</evidence>
<accession>A0ABQ9GAR8</accession>
<evidence type="ECO:0000256" key="1">
    <source>
        <dbReference type="ARBA" id="ARBA00001968"/>
    </source>
</evidence>
<feature type="region of interest" description="Disordered" evidence="3">
    <location>
        <begin position="162"/>
        <end position="182"/>
    </location>
</feature>